<organism evidence="2 3">
    <name type="scientific">Thermosipho ferrireducens</name>
    <dbReference type="NCBI Taxonomy" id="2571116"/>
    <lineage>
        <taxon>Bacteria</taxon>
        <taxon>Thermotogati</taxon>
        <taxon>Thermotogota</taxon>
        <taxon>Thermotogae</taxon>
        <taxon>Thermotogales</taxon>
        <taxon>Fervidobacteriaceae</taxon>
        <taxon>Thermosipho</taxon>
    </lineage>
</organism>
<evidence type="ECO:0000256" key="1">
    <source>
        <dbReference type="SAM" id="Phobius"/>
    </source>
</evidence>
<sequence>MVKRKSFIIEGTTLIGIGIGFIFLKNSPYYFLASVLIGAGTGFLIEHFFSKKA</sequence>
<evidence type="ECO:0000313" key="3">
    <source>
        <dbReference type="Proteomes" id="UP000671862"/>
    </source>
</evidence>
<feature type="transmembrane region" description="Helical" evidence="1">
    <location>
        <begin position="30"/>
        <end position="49"/>
    </location>
</feature>
<dbReference type="EMBL" id="CP071446">
    <property type="protein sequence ID" value="QTA37694.1"/>
    <property type="molecule type" value="Genomic_DNA"/>
</dbReference>
<evidence type="ECO:0000313" key="2">
    <source>
        <dbReference type="EMBL" id="QTA37694.1"/>
    </source>
</evidence>
<feature type="transmembrane region" description="Helical" evidence="1">
    <location>
        <begin position="7"/>
        <end position="24"/>
    </location>
</feature>
<keyword evidence="3" id="KW-1185">Reference proteome</keyword>
<accession>A0ABX7S683</accession>
<keyword evidence="1" id="KW-1133">Transmembrane helix</keyword>
<gene>
    <name evidence="2" type="ORF">JYK00_08190</name>
</gene>
<dbReference type="Proteomes" id="UP000671862">
    <property type="component" value="Chromosome"/>
</dbReference>
<keyword evidence="1" id="KW-0472">Membrane</keyword>
<proteinExistence type="predicted"/>
<reference evidence="2 3" key="1">
    <citation type="submission" date="2021-03" db="EMBL/GenBank/DDBJ databases">
        <title>Thermosipho ferrireducens sp.nov., an anaerobic thermophilic iron-reducing bacterium isolated from a deep-sea hydrothermal sulfide deposits.</title>
        <authorList>
            <person name="Zeng X."/>
            <person name="Chen Y."/>
            <person name="Shao Z."/>
        </authorList>
    </citation>
    <scope>NUCLEOTIDE SEQUENCE [LARGE SCALE GENOMIC DNA]</scope>
    <source>
        <strain evidence="2 3">JL129W03</strain>
    </source>
</reference>
<keyword evidence="1" id="KW-0812">Transmembrane</keyword>
<name>A0ABX7S683_9BACT</name>
<protein>
    <submittedName>
        <fullName evidence="2">Multidrug transporter</fullName>
    </submittedName>
</protein>
<dbReference type="RefSeq" id="WP_207566418.1">
    <property type="nucleotide sequence ID" value="NZ_CP071446.1"/>
</dbReference>